<reference evidence="2 3" key="1">
    <citation type="submission" date="2021-06" db="EMBL/GenBank/DDBJ databases">
        <title>Caerostris darwini draft genome.</title>
        <authorList>
            <person name="Kono N."/>
            <person name="Arakawa K."/>
        </authorList>
    </citation>
    <scope>NUCLEOTIDE SEQUENCE [LARGE SCALE GENOMIC DNA]</scope>
</reference>
<keyword evidence="3" id="KW-1185">Reference proteome</keyword>
<dbReference type="EMBL" id="BPLQ01010898">
    <property type="protein sequence ID" value="GIY54285.1"/>
    <property type="molecule type" value="Genomic_DNA"/>
</dbReference>
<evidence type="ECO:0000313" key="3">
    <source>
        <dbReference type="Proteomes" id="UP001054837"/>
    </source>
</evidence>
<comment type="caution">
    <text evidence="2">The sequence shown here is derived from an EMBL/GenBank/DDBJ whole genome shotgun (WGS) entry which is preliminary data.</text>
</comment>
<evidence type="ECO:0000256" key="1">
    <source>
        <dbReference type="SAM" id="MobiDB-lite"/>
    </source>
</evidence>
<gene>
    <name evidence="2" type="ORF">CDAR_523181</name>
</gene>
<organism evidence="2 3">
    <name type="scientific">Caerostris darwini</name>
    <dbReference type="NCBI Taxonomy" id="1538125"/>
    <lineage>
        <taxon>Eukaryota</taxon>
        <taxon>Metazoa</taxon>
        <taxon>Ecdysozoa</taxon>
        <taxon>Arthropoda</taxon>
        <taxon>Chelicerata</taxon>
        <taxon>Arachnida</taxon>
        <taxon>Araneae</taxon>
        <taxon>Araneomorphae</taxon>
        <taxon>Entelegynae</taxon>
        <taxon>Araneoidea</taxon>
        <taxon>Araneidae</taxon>
        <taxon>Caerostris</taxon>
    </lineage>
</organism>
<evidence type="ECO:0000313" key="2">
    <source>
        <dbReference type="EMBL" id="GIY54285.1"/>
    </source>
</evidence>
<dbReference type="AlphaFoldDB" id="A0AAV4U9J3"/>
<protein>
    <submittedName>
        <fullName evidence="2">Uncharacterized protein</fullName>
    </submittedName>
</protein>
<name>A0AAV4U9J3_9ARAC</name>
<feature type="region of interest" description="Disordered" evidence="1">
    <location>
        <begin position="1"/>
        <end position="29"/>
    </location>
</feature>
<accession>A0AAV4U9J3</accession>
<dbReference type="Proteomes" id="UP001054837">
    <property type="component" value="Unassembled WGS sequence"/>
</dbReference>
<proteinExistence type="predicted"/>
<sequence>MKRTLRSHQHQESISKNYPPPISDGGEEKHGLSTFRSGISWGRGPLSSDAGVESRAILRLDSINMLTAPAQKKDLTSILLGEEIAGISAIVNFYIKKYEKNITWSSRKYFEKLSLPSSPPINEGRKKQGLSTSRREISWGGVPSSRDVEVESRAIPRLYSSNMLTAPAQKKDLFSVLLGECERVSIAKFLILASDPSFKPSGRNSN</sequence>